<dbReference type="InterPro" id="IPR041854">
    <property type="entry name" value="BFD-like_2Fe2S-bd_dom_sf"/>
</dbReference>
<dbReference type="InterPro" id="IPR041117">
    <property type="entry name" value="SoxA_A3"/>
</dbReference>
<evidence type="ECO:0000313" key="3">
    <source>
        <dbReference type="EMBL" id="AFK51745.1"/>
    </source>
</evidence>
<dbReference type="eggNOG" id="arCOG05745">
    <property type="taxonomic scope" value="Archaea"/>
</dbReference>
<dbReference type="Proteomes" id="UP000005270">
    <property type="component" value="Chromosome"/>
</dbReference>
<gene>
    <name evidence="3" type="ordered locus">TCELL_1323</name>
</gene>
<dbReference type="PANTHER" id="PTHR42949:SF3">
    <property type="entry name" value="ANAEROBIC GLYCEROL-3-PHOSPHATE DEHYDROGENASE SUBUNIT B"/>
    <property type="match status" value="1"/>
</dbReference>
<keyword evidence="1" id="KW-0560">Oxidoreductase</keyword>
<evidence type="ECO:0000313" key="4">
    <source>
        <dbReference type="Proteomes" id="UP000005270"/>
    </source>
</evidence>
<dbReference type="GO" id="GO:0016491">
    <property type="term" value="F:oxidoreductase activity"/>
    <property type="evidence" value="ECO:0007669"/>
    <property type="project" value="UniProtKB-KW"/>
</dbReference>
<dbReference type="KEGG" id="thg:TCELL_1323"/>
<proteinExistence type="predicted"/>
<dbReference type="AlphaFoldDB" id="I3TG57"/>
<organism evidence="3 4">
    <name type="scientific">Thermogladius calderae (strain DSM 22663 / VKM B-2946 / 1633)</name>
    <dbReference type="NCBI Taxonomy" id="1184251"/>
    <lineage>
        <taxon>Archaea</taxon>
        <taxon>Thermoproteota</taxon>
        <taxon>Thermoprotei</taxon>
        <taxon>Desulfurococcales</taxon>
        <taxon>Desulfurococcaceae</taxon>
        <taxon>Thermogladius</taxon>
    </lineage>
</organism>
<dbReference type="HOGENOM" id="CLU_172457_1_0_2"/>
<dbReference type="STRING" id="1184251.TCELL_1323"/>
<dbReference type="Gene3D" id="1.10.10.1100">
    <property type="entry name" value="BFD-like [2Fe-2S]-binding domain"/>
    <property type="match status" value="1"/>
</dbReference>
<protein>
    <submittedName>
        <fullName evidence="3">BFD domain protein (2Fe-2S)-binding domain protein</fullName>
    </submittedName>
</protein>
<dbReference type="OrthoDB" id="36306at2157"/>
<dbReference type="GeneID" id="13013647"/>
<dbReference type="EMBL" id="CP003531">
    <property type="protein sequence ID" value="AFK51745.1"/>
    <property type="molecule type" value="Genomic_DNA"/>
</dbReference>
<accession>I3TG57</accession>
<dbReference type="RefSeq" id="WP_014737995.1">
    <property type="nucleotide sequence ID" value="NC_017954.1"/>
</dbReference>
<sequence>MLDAKKVIVCRCEDVTLYDVEKAIDEGLTDLELLKRKLRIGMGPCQGSGCLLLVASVLARKKRTPVSEVPLPVSRPPITPVQLKFFAGGKSG</sequence>
<feature type="domain" description="SoxA A3" evidence="2">
    <location>
        <begin position="6"/>
        <end position="88"/>
    </location>
</feature>
<keyword evidence="4" id="KW-1185">Reference proteome</keyword>
<reference evidence="3 4" key="1">
    <citation type="journal article" date="2012" name="J. Bacteriol.">
        <title>Complete genome sequence of the hyperthermophilic cellulolytic Crenarchaeon 'Thermogladius cellulolyticus' 1633.</title>
        <authorList>
            <person name="Mardanov A.V."/>
            <person name="Kochetkova T.V."/>
            <person name="Beletsky A.V."/>
            <person name="Bonch-Osmolovskaya E.A."/>
            <person name="Ravin N.V."/>
            <person name="Skryabin K.G."/>
        </authorList>
    </citation>
    <scope>NUCLEOTIDE SEQUENCE [LARGE SCALE GENOMIC DNA]</scope>
    <source>
        <strain evidence="4">DSM 22663 / VKM B-2946 / 1633</strain>
    </source>
</reference>
<evidence type="ECO:0000256" key="1">
    <source>
        <dbReference type="ARBA" id="ARBA00023002"/>
    </source>
</evidence>
<dbReference type="InParanoid" id="I3TG57"/>
<evidence type="ECO:0000259" key="2">
    <source>
        <dbReference type="Pfam" id="PF17806"/>
    </source>
</evidence>
<dbReference type="PANTHER" id="PTHR42949">
    <property type="entry name" value="ANAEROBIC GLYCEROL-3-PHOSPHATE DEHYDROGENASE SUBUNIT B"/>
    <property type="match status" value="1"/>
</dbReference>
<dbReference type="CDD" id="cd19946">
    <property type="entry name" value="GlpA-like_Fer2_BFD-like"/>
    <property type="match status" value="1"/>
</dbReference>
<dbReference type="InterPro" id="IPR051691">
    <property type="entry name" value="Metab_Enz_Cyan_OpOx_G3PDH"/>
</dbReference>
<name>I3TG57_THEC1</name>
<dbReference type="Pfam" id="PF17806">
    <property type="entry name" value="SO_alpha_A3"/>
    <property type="match status" value="1"/>
</dbReference>